<keyword evidence="1" id="KW-1133">Transmembrane helix</keyword>
<dbReference type="Proteomes" id="UP001053296">
    <property type="component" value="Chromosome"/>
</dbReference>
<proteinExistence type="predicted"/>
<keyword evidence="3" id="KW-1185">Reference proteome</keyword>
<protein>
    <submittedName>
        <fullName evidence="2">Uncharacterized protein</fullName>
    </submittedName>
</protein>
<gene>
    <name evidence="2" type="ORF">PSDVSF_17050</name>
</gene>
<reference evidence="2" key="1">
    <citation type="journal article" date="2022" name="Arch. Microbiol.">
        <title>Pseudodesulfovibrio sediminis sp. nov., a mesophilic and neutrophilic sulfate-reducing bacterium isolated from sediment of a brackish lake.</title>
        <authorList>
            <person name="Takahashi A."/>
            <person name="Kojima H."/>
            <person name="Watanabe M."/>
            <person name="Fukui M."/>
        </authorList>
    </citation>
    <scope>NUCLEOTIDE SEQUENCE</scope>
    <source>
        <strain evidence="2">SF6</strain>
    </source>
</reference>
<organism evidence="2 3">
    <name type="scientific">Pseudodesulfovibrio sediminis</name>
    <dbReference type="NCBI Taxonomy" id="2810563"/>
    <lineage>
        <taxon>Bacteria</taxon>
        <taxon>Pseudomonadati</taxon>
        <taxon>Thermodesulfobacteriota</taxon>
        <taxon>Desulfovibrionia</taxon>
        <taxon>Desulfovibrionales</taxon>
        <taxon>Desulfovibrionaceae</taxon>
    </lineage>
</organism>
<keyword evidence="1" id="KW-0472">Membrane</keyword>
<name>A0ABM7P6B0_9BACT</name>
<evidence type="ECO:0000313" key="3">
    <source>
        <dbReference type="Proteomes" id="UP001053296"/>
    </source>
</evidence>
<feature type="transmembrane region" description="Helical" evidence="1">
    <location>
        <begin position="37"/>
        <end position="56"/>
    </location>
</feature>
<evidence type="ECO:0000313" key="2">
    <source>
        <dbReference type="EMBL" id="BCS88463.1"/>
    </source>
</evidence>
<sequence>MIMYLVGLSKTYEKAGYEAYDMLLPYRYMDIAGLPKMACLIMFLPFVNILFFIYIFNRVGIRFGLSKWLSIFLSVFPFVLVCLTGFMKAKKYDG</sequence>
<dbReference type="Pfam" id="PF18936">
    <property type="entry name" value="DUF5684"/>
    <property type="match status" value="1"/>
</dbReference>
<accession>A0ABM7P6B0</accession>
<dbReference type="EMBL" id="AP024485">
    <property type="protein sequence ID" value="BCS88463.1"/>
    <property type="molecule type" value="Genomic_DNA"/>
</dbReference>
<feature type="transmembrane region" description="Helical" evidence="1">
    <location>
        <begin position="68"/>
        <end position="87"/>
    </location>
</feature>
<evidence type="ECO:0000256" key="1">
    <source>
        <dbReference type="SAM" id="Phobius"/>
    </source>
</evidence>
<dbReference type="InterPro" id="IPR043739">
    <property type="entry name" value="DUF5684"/>
</dbReference>
<keyword evidence="1" id="KW-0812">Transmembrane</keyword>